<dbReference type="EMBL" id="CP013655">
    <property type="protein sequence ID" value="ALS38091.1"/>
    <property type="molecule type" value="Genomic_DNA"/>
</dbReference>
<evidence type="ECO:0000256" key="6">
    <source>
        <dbReference type="SAM" id="Phobius"/>
    </source>
</evidence>
<dbReference type="KEGG" id="erx:ATZ35_13335"/>
<evidence type="ECO:0000256" key="2">
    <source>
        <dbReference type="ARBA" id="ARBA00022692"/>
    </source>
</evidence>
<keyword evidence="1" id="KW-1003">Cell membrane</keyword>
<dbReference type="GO" id="GO:0005886">
    <property type="term" value="C:plasma membrane"/>
    <property type="evidence" value="ECO:0007669"/>
    <property type="project" value="InterPro"/>
</dbReference>
<evidence type="ECO:0000256" key="5">
    <source>
        <dbReference type="SAM" id="MobiDB-lite"/>
    </source>
</evidence>
<keyword evidence="9" id="KW-1185">Reference proteome</keyword>
<evidence type="ECO:0000313" key="8">
    <source>
        <dbReference type="EMBL" id="ALS38091.1"/>
    </source>
</evidence>
<dbReference type="PANTHER" id="PTHR41335">
    <property type="entry name" value="MEMBRANE PROTEIN-RELATED"/>
    <property type="match status" value="1"/>
</dbReference>
<evidence type="ECO:0000256" key="1">
    <source>
        <dbReference type="ARBA" id="ARBA00022475"/>
    </source>
</evidence>
<keyword evidence="4 6" id="KW-0472">Membrane</keyword>
<dbReference type="RefSeq" id="WP_208927687.1">
    <property type="nucleotide sequence ID" value="NZ_CP013655.1"/>
</dbReference>
<reference evidence="9" key="1">
    <citation type="submission" date="2015-12" db="EMBL/GenBank/DDBJ databases">
        <authorList>
            <person name="Lauer A."/>
            <person name="Humrighouse B."/>
            <person name="Loparev V."/>
            <person name="Shewmaker P.L."/>
            <person name="Whitney A.M."/>
            <person name="McLaughlin R.W."/>
        </authorList>
    </citation>
    <scope>NUCLEOTIDE SEQUENCE [LARGE SCALE GENOMIC DNA]</scope>
    <source>
        <strain evidence="9">LMG 26678</strain>
    </source>
</reference>
<feature type="compositionally biased region" description="Basic and acidic residues" evidence="5">
    <location>
        <begin position="132"/>
        <end position="146"/>
    </location>
</feature>
<sequence length="146" mass="16094">MKNQWRVVIGLVLVLVVVVFAVLNSQTVPVSFGFAKISGPLILIILGSAIVGALIGLLTSTTTMWKQKKQVKELKKDIETYKNDADKLAQEEVEKVKRTYENQLAELQAKYDAAASQAPISPNVDVEPVGSRVDHFTKPRTSDEDL</sequence>
<dbReference type="Pfam" id="PF06305">
    <property type="entry name" value="LapA_dom"/>
    <property type="match status" value="1"/>
</dbReference>
<proteinExistence type="predicted"/>
<keyword evidence="3 6" id="KW-1133">Transmembrane helix</keyword>
<organism evidence="8 9">
    <name type="scientific">Enterococcus rotai</name>
    <dbReference type="NCBI Taxonomy" id="118060"/>
    <lineage>
        <taxon>Bacteria</taxon>
        <taxon>Bacillati</taxon>
        <taxon>Bacillota</taxon>
        <taxon>Bacilli</taxon>
        <taxon>Lactobacillales</taxon>
        <taxon>Enterococcaceae</taxon>
        <taxon>Enterococcus</taxon>
    </lineage>
</organism>
<dbReference type="Proteomes" id="UP000067523">
    <property type="component" value="Chromosome"/>
</dbReference>
<dbReference type="STRING" id="118060.ATZ35_13335"/>
<evidence type="ECO:0000313" key="9">
    <source>
        <dbReference type="Proteomes" id="UP000067523"/>
    </source>
</evidence>
<feature type="domain" description="Lipopolysaccharide assembly protein A" evidence="7">
    <location>
        <begin position="23"/>
        <end position="84"/>
    </location>
</feature>
<dbReference type="AlphaFoldDB" id="A0A0U2VKR5"/>
<dbReference type="InterPro" id="IPR010445">
    <property type="entry name" value="LapA_dom"/>
</dbReference>
<evidence type="ECO:0000259" key="7">
    <source>
        <dbReference type="Pfam" id="PF06305"/>
    </source>
</evidence>
<accession>A0A0U2VKR5</accession>
<feature type="transmembrane region" description="Helical" evidence="6">
    <location>
        <begin position="41"/>
        <end position="65"/>
    </location>
</feature>
<keyword evidence="2 6" id="KW-0812">Transmembrane</keyword>
<gene>
    <name evidence="8" type="ORF">ATZ35_13335</name>
</gene>
<evidence type="ECO:0000256" key="4">
    <source>
        <dbReference type="ARBA" id="ARBA00023136"/>
    </source>
</evidence>
<name>A0A0U2VKR5_9ENTE</name>
<feature type="region of interest" description="Disordered" evidence="5">
    <location>
        <begin position="116"/>
        <end position="146"/>
    </location>
</feature>
<evidence type="ECO:0000256" key="3">
    <source>
        <dbReference type="ARBA" id="ARBA00022989"/>
    </source>
</evidence>
<protein>
    <recommendedName>
        <fullName evidence="7">Lipopolysaccharide assembly protein A domain-containing protein</fullName>
    </recommendedName>
</protein>
<dbReference type="PANTHER" id="PTHR41335:SF1">
    <property type="entry name" value="MEMBRANE PROTEIN"/>
    <property type="match status" value="1"/>
</dbReference>